<evidence type="ECO:0000313" key="2">
    <source>
        <dbReference type="Proteomes" id="UP000366051"/>
    </source>
</evidence>
<name>A0A5Q2N8B4_9FIRM</name>
<proteinExistence type="predicted"/>
<reference evidence="2" key="1">
    <citation type="submission" date="2019-11" db="EMBL/GenBank/DDBJ databases">
        <title>Genome sequence of Heliorestis convoluta strain HH, an alkaliphilic and minimalistic phototrophic bacterium from a soda lake in Egypt.</title>
        <authorList>
            <person name="Dewey E.D."/>
            <person name="Stokes L.M."/>
            <person name="Burchell B.M."/>
            <person name="Shaffer K.N."/>
            <person name="Huntington A.M."/>
            <person name="Baker J.M."/>
            <person name="Nadendla S."/>
            <person name="Giglio M.G."/>
            <person name="Touchman J.W."/>
            <person name="Blankenship R.E."/>
            <person name="Madigan M.T."/>
            <person name="Sattley W.M."/>
        </authorList>
    </citation>
    <scope>NUCLEOTIDE SEQUENCE [LARGE SCALE GENOMIC DNA]</scope>
    <source>
        <strain evidence="2">HH</strain>
    </source>
</reference>
<keyword evidence="2" id="KW-1185">Reference proteome</keyword>
<dbReference type="Proteomes" id="UP000366051">
    <property type="component" value="Chromosome"/>
</dbReference>
<gene>
    <name evidence="1" type="ORF">FTV88_2392</name>
</gene>
<accession>A0A5Q2N8B4</accession>
<evidence type="ECO:0000313" key="1">
    <source>
        <dbReference type="EMBL" id="QGG48490.1"/>
    </source>
</evidence>
<dbReference type="RefSeq" id="WP_162008002.1">
    <property type="nucleotide sequence ID" value="NZ_CP045875.1"/>
</dbReference>
<dbReference type="AlphaFoldDB" id="A0A5Q2N8B4"/>
<protein>
    <submittedName>
        <fullName evidence="1">Uncharacterized protein</fullName>
    </submittedName>
</protein>
<dbReference type="KEGG" id="hcv:FTV88_2392"/>
<organism evidence="1 2">
    <name type="scientific">Heliorestis convoluta</name>
    <dbReference type="NCBI Taxonomy" id="356322"/>
    <lineage>
        <taxon>Bacteria</taxon>
        <taxon>Bacillati</taxon>
        <taxon>Bacillota</taxon>
        <taxon>Clostridia</taxon>
        <taxon>Eubacteriales</taxon>
        <taxon>Heliobacteriaceae</taxon>
        <taxon>Heliorestis</taxon>
    </lineage>
</organism>
<dbReference type="EMBL" id="CP045875">
    <property type="protein sequence ID" value="QGG48490.1"/>
    <property type="molecule type" value="Genomic_DNA"/>
</dbReference>
<sequence>MKSIPKIALTATEKNSKMKPIENDYQQSQAKQINLFNLLTIHSRIRKGGRRKAIKKKITRDMIGSKAKHQGECNKVKHNKNICPQKTMKMEN</sequence>